<evidence type="ECO:0000313" key="1">
    <source>
        <dbReference type="EMBL" id="GBB97574.1"/>
    </source>
</evidence>
<organism evidence="1 3">
    <name type="scientific">Rhizophagus clarus</name>
    <dbReference type="NCBI Taxonomy" id="94130"/>
    <lineage>
        <taxon>Eukaryota</taxon>
        <taxon>Fungi</taxon>
        <taxon>Fungi incertae sedis</taxon>
        <taxon>Mucoromycota</taxon>
        <taxon>Glomeromycotina</taxon>
        <taxon>Glomeromycetes</taxon>
        <taxon>Glomerales</taxon>
        <taxon>Glomeraceae</taxon>
        <taxon>Rhizophagus</taxon>
    </lineage>
</organism>
<keyword evidence="3" id="KW-1185">Reference proteome</keyword>
<evidence type="ECO:0000313" key="2">
    <source>
        <dbReference type="EMBL" id="GES84779.1"/>
    </source>
</evidence>
<accession>A0A2Z6RHM8</accession>
<protein>
    <submittedName>
        <fullName evidence="1">Uncharacterized protein</fullName>
    </submittedName>
</protein>
<reference evidence="2" key="2">
    <citation type="submission" date="2019-10" db="EMBL/GenBank/DDBJ databases">
        <title>Conservation and host-specific expression of non-tandemly repeated heterogenous ribosome RNA gene in arbuscular mycorrhizal fungi.</title>
        <authorList>
            <person name="Maeda T."/>
            <person name="Kobayashi Y."/>
            <person name="Nakagawa T."/>
            <person name="Ezawa T."/>
            <person name="Yamaguchi K."/>
            <person name="Bino T."/>
            <person name="Nishimoto Y."/>
            <person name="Shigenobu S."/>
            <person name="Kawaguchi M."/>
        </authorList>
    </citation>
    <scope>NUCLEOTIDE SEQUENCE</scope>
    <source>
        <strain evidence="2">HR1</strain>
    </source>
</reference>
<proteinExistence type="predicted"/>
<name>A0A2Z6RHM8_9GLOM</name>
<reference evidence="1 3" key="1">
    <citation type="submission" date="2017-11" db="EMBL/GenBank/DDBJ databases">
        <title>The genome of Rhizophagus clarus HR1 reveals common genetic basis of auxotrophy among arbuscular mycorrhizal fungi.</title>
        <authorList>
            <person name="Kobayashi Y."/>
        </authorList>
    </citation>
    <scope>NUCLEOTIDE SEQUENCE [LARGE SCALE GENOMIC DNA]</scope>
    <source>
        <strain evidence="1 3">HR1</strain>
    </source>
</reference>
<comment type="caution">
    <text evidence="1">The sequence shown here is derived from an EMBL/GenBank/DDBJ whole genome shotgun (WGS) entry which is preliminary data.</text>
</comment>
<gene>
    <name evidence="2" type="ORF">RCL2_001187200</name>
    <name evidence="1" type="ORF">RclHR1_03000017</name>
</gene>
<evidence type="ECO:0000313" key="3">
    <source>
        <dbReference type="Proteomes" id="UP000247702"/>
    </source>
</evidence>
<dbReference type="Proteomes" id="UP000247702">
    <property type="component" value="Unassembled WGS sequence"/>
</dbReference>
<dbReference type="EMBL" id="BEXD01002225">
    <property type="protein sequence ID" value="GBB97574.1"/>
    <property type="molecule type" value="Genomic_DNA"/>
</dbReference>
<dbReference type="AlphaFoldDB" id="A0A2Z6RHM8"/>
<dbReference type="EMBL" id="BLAL01000086">
    <property type="protein sequence ID" value="GES84779.1"/>
    <property type="molecule type" value="Genomic_DNA"/>
</dbReference>
<dbReference type="OrthoDB" id="2449353at2759"/>
<sequence length="96" mass="11042">MTDASLFPNGRPHQFLLDSGIKSFKIVKEMDRSKKLIGYFDTWDNVSNCINNPQLWNGVRISWCRYSTPNFKNLRRPAQIGNADNSSQIPKGSNFF</sequence>
<dbReference type="Proteomes" id="UP000615446">
    <property type="component" value="Unassembled WGS sequence"/>
</dbReference>